<reference evidence="18" key="1">
    <citation type="journal article" date="2014" name="Nat. Commun.">
        <title>Genome sequence of mungbean and insights into evolution within Vigna species.</title>
        <authorList>
            <person name="Kang Y.J."/>
            <person name="Kim S.K."/>
            <person name="Kim M.Y."/>
            <person name="Lestari P."/>
            <person name="Kim K.H."/>
            <person name="Ha B.K."/>
            <person name="Jun T.H."/>
            <person name="Hwang W.J."/>
            <person name="Lee T."/>
            <person name="Lee J."/>
            <person name="Shim S."/>
            <person name="Yoon M.Y."/>
            <person name="Jang Y.E."/>
            <person name="Han K.S."/>
            <person name="Taeprayoon P."/>
            <person name="Yoon N."/>
            <person name="Somta P."/>
            <person name="Tanya P."/>
            <person name="Kim K.S."/>
            <person name="Gwag J.G."/>
            <person name="Moon J.K."/>
            <person name="Lee Y.H."/>
            <person name="Park B.S."/>
            <person name="Bombarely A."/>
            <person name="Doyle J.J."/>
            <person name="Jackson S.A."/>
            <person name="Schafleitner R."/>
            <person name="Srinives P."/>
            <person name="Varshney R.K."/>
            <person name="Lee S.H."/>
        </authorList>
    </citation>
    <scope>NUCLEOTIDE SEQUENCE [LARGE SCALE GENOMIC DNA]</scope>
    <source>
        <strain evidence="18">cv. VC1973A</strain>
    </source>
</reference>
<feature type="domain" description="Glucose-methanol-choline oxidoreductase C-terminal" evidence="17">
    <location>
        <begin position="589"/>
        <end position="715"/>
    </location>
</feature>
<feature type="region of interest" description="Disordered" evidence="15">
    <location>
        <begin position="149"/>
        <end position="172"/>
    </location>
</feature>
<dbReference type="RefSeq" id="XP_022638628.1">
    <property type="nucleotide sequence ID" value="XM_022782907.1"/>
</dbReference>
<dbReference type="Proteomes" id="UP000087766">
    <property type="component" value="Chromosome 7"/>
</dbReference>
<organism evidence="18 19">
    <name type="scientific">Vigna radiata var. radiata</name>
    <name type="common">Mung bean</name>
    <name type="synonym">Phaseolus aureus</name>
    <dbReference type="NCBI Taxonomy" id="3916"/>
    <lineage>
        <taxon>Eukaryota</taxon>
        <taxon>Viridiplantae</taxon>
        <taxon>Streptophyta</taxon>
        <taxon>Embryophyta</taxon>
        <taxon>Tracheophyta</taxon>
        <taxon>Spermatophyta</taxon>
        <taxon>Magnoliopsida</taxon>
        <taxon>eudicotyledons</taxon>
        <taxon>Gunneridae</taxon>
        <taxon>Pentapetalae</taxon>
        <taxon>rosids</taxon>
        <taxon>fabids</taxon>
        <taxon>Fabales</taxon>
        <taxon>Fabaceae</taxon>
        <taxon>Papilionoideae</taxon>
        <taxon>50 kb inversion clade</taxon>
        <taxon>NPAAA clade</taxon>
        <taxon>indigoferoid/millettioid clade</taxon>
        <taxon>Phaseoleae</taxon>
        <taxon>Vigna</taxon>
    </lineage>
</organism>
<evidence type="ECO:0000256" key="14">
    <source>
        <dbReference type="PIRSR" id="PIRSR028937-2"/>
    </source>
</evidence>
<evidence type="ECO:0000256" key="7">
    <source>
        <dbReference type="ARBA" id="ARBA00022692"/>
    </source>
</evidence>
<dbReference type="GO" id="GO:0046577">
    <property type="term" value="F:long-chain-alcohol oxidase activity"/>
    <property type="evidence" value="ECO:0007669"/>
    <property type="project" value="UniProtKB-EC"/>
</dbReference>
<keyword evidence="11 12" id="KW-0472">Membrane</keyword>
<evidence type="ECO:0000256" key="8">
    <source>
        <dbReference type="ARBA" id="ARBA00022827"/>
    </source>
</evidence>
<dbReference type="Pfam" id="PF00732">
    <property type="entry name" value="GMC_oxred_N"/>
    <property type="match status" value="1"/>
</dbReference>
<comment type="similarity">
    <text evidence="4 12">Belongs to the GMC oxidoreductase family.</text>
</comment>
<evidence type="ECO:0000256" key="6">
    <source>
        <dbReference type="ARBA" id="ARBA00022630"/>
    </source>
</evidence>
<evidence type="ECO:0000313" key="18">
    <source>
        <dbReference type="Proteomes" id="UP000087766"/>
    </source>
</evidence>
<feature type="compositionally biased region" description="Basic and acidic residues" evidence="15">
    <location>
        <begin position="49"/>
        <end position="62"/>
    </location>
</feature>
<feature type="active site" description="Proton acceptor" evidence="13">
    <location>
        <position position="663"/>
    </location>
</feature>
<dbReference type="GO" id="GO:0050660">
    <property type="term" value="F:flavin adenine dinucleotide binding"/>
    <property type="evidence" value="ECO:0007669"/>
    <property type="project" value="InterPro"/>
</dbReference>
<dbReference type="AlphaFoldDB" id="A0A3Q0F3X1"/>
<evidence type="ECO:0000256" key="2">
    <source>
        <dbReference type="ARBA" id="ARBA00003842"/>
    </source>
</evidence>
<feature type="compositionally biased region" description="Basic and acidic residues" evidence="15">
    <location>
        <begin position="1"/>
        <end position="14"/>
    </location>
</feature>
<evidence type="ECO:0000256" key="10">
    <source>
        <dbReference type="ARBA" id="ARBA00023002"/>
    </source>
</evidence>
<dbReference type="InterPro" id="IPR007867">
    <property type="entry name" value="GMC_OxRtase_C"/>
</dbReference>
<sequence>MNRKSMENNGESHSRSGSFRMGAKVHTVLELGTVHTHTSLLLDGDGDGDGDRDVGEEREKHPKPLTYSLSPRQIKSLVALCDTIIPSIDNNLVRSSDESVANFYNTSASMAGTPHHVDEAEENPSWKAIGYCGPDPELKAQLKNHFLRRTLKEEEHEKKDKDDDDDDEEEFRGPLHKGLVHLNYPIDIIKNSLRRFGFSVSTTSKRNKASNMSSPSLVIQCDAVVVGSGSGGGVVAGVLANAGYKVLVLEKGSYCARNNLSLLEGPSMDQMYLSNGLVATKDMSVLILAGSTVGGGSAVNWSASIRTPEHVCKEWCDRHELELFESKLYKEAMDAVCDKMGVQSEIQEEGFNNEVLRRGCLEMGYHVCNIPRNASSDHYCGWCCMGCKNGKKKGTLETWLVDLVKSGNGAIIPNCEAIQVLHKRKKGSERKTARGVAFAIEYKGKKDICVVESKVTIVACGALSTPALLKKSGLKNENIGKNLHLHPVAMAWGHFPDSSSPKVWPEKHKKSYEGGIMTAMSTVVAQFDKTGYGAVIQTPSLHPGMFSILMPWTSGKDMKDRMLKFSRTAHVFALARDQGSGTVNSPSLINYQLKDVDKENLATGIEKVLRILAAAGAEEIGTHNNKGRSINVKKVSYHEFEKFVKEESSVSLTDLTTPLCSAHQMGSCKMGTNPSNSVVNQMGETWEVEGLYLADTSVFPTALGVNPMVTVQAIAYCIAQSVVQVLRRKRN</sequence>
<feature type="binding site" evidence="14">
    <location>
        <begin position="221"/>
        <end position="236"/>
    </location>
    <ligand>
        <name>FAD</name>
        <dbReference type="ChEBI" id="CHEBI:57692"/>
    </ligand>
</feature>
<comment type="function">
    <text evidence="2 12">Long-chain fatty alcohol oxidase involved in the omega-oxidation pathway of lipid degradation.</text>
</comment>
<evidence type="ECO:0000256" key="11">
    <source>
        <dbReference type="ARBA" id="ARBA00023136"/>
    </source>
</evidence>
<keyword evidence="7" id="KW-0812">Transmembrane</keyword>
<dbReference type="SUPFAM" id="SSF51905">
    <property type="entry name" value="FAD/NAD(P)-binding domain"/>
    <property type="match status" value="1"/>
</dbReference>
<gene>
    <name evidence="19" type="primary">LOC106767225</name>
</gene>
<feature type="compositionally biased region" description="Basic and acidic residues" evidence="15">
    <location>
        <begin position="150"/>
        <end position="161"/>
    </location>
</feature>
<dbReference type="GeneID" id="106767225"/>
<keyword evidence="18" id="KW-1185">Reference proteome</keyword>
<evidence type="ECO:0000259" key="16">
    <source>
        <dbReference type="Pfam" id="PF00732"/>
    </source>
</evidence>
<dbReference type="EC" id="1.1.3.20" evidence="5 12"/>
<evidence type="ECO:0000256" key="5">
    <source>
        <dbReference type="ARBA" id="ARBA00013125"/>
    </source>
</evidence>
<dbReference type="Gene3D" id="3.50.50.60">
    <property type="entry name" value="FAD/NAD(P)-binding domain"/>
    <property type="match status" value="2"/>
</dbReference>
<keyword evidence="6" id="KW-0285">Flavoprotein</keyword>
<keyword evidence="9" id="KW-1133">Transmembrane helix</keyword>
<dbReference type="Pfam" id="PF05199">
    <property type="entry name" value="GMC_oxred_C"/>
    <property type="match status" value="1"/>
</dbReference>
<feature type="region of interest" description="Disordered" evidence="15">
    <location>
        <begin position="39"/>
        <end position="64"/>
    </location>
</feature>
<evidence type="ECO:0000256" key="4">
    <source>
        <dbReference type="ARBA" id="ARBA00010790"/>
    </source>
</evidence>
<dbReference type="InterPro" id="IPR000172">
    <property type="entry name" value="GMC_OxRdtase_N"/>
</dbReference>
<evidence type="ECO:0000259" key="17">
    <source>
        <dbReference type="Pfam" id="PF05199"/>
    </source>
</evidence>
<comment type="catalytic activity">
    <reaction evidence="1 12">
        <text>a long-chain primary fatty alcohol + O2 = a long-chain fatty aldehyde + H2O2</text>
        <dbReference type="Rhea" id="RHEA:22756"/>
        <dbReference type="ChEBI" id="CHEBI:15379"/>
        <dbReference type="ChEBI" id="CHEBI:16240"/>
        <dbReference type="ChEBI" id="CHEBI:17176"/>
        <dbReference type="ChEBI" id="CHEBI:77396"/>
        <dbReference type="EC" id="1.1.3.20"/>
    </reaction>
</comment>
<dbReference type="PIRSF" id="PIRSF028937">
    <property type="entry name" value="Lg_Ch_AO"/>
    <property type="match status" value="1"/>
</dbReference>
<feature type="region of interest" description="Disordered" evidence="15">
    <location>
        <begin position="1"/>
        <end position="21"/>
    </location>
</feature>
<proteinExistence type="inferred from homology"/>
<evidence type="ECO:0000256" key="15">
    <source>
        <dbReference type="SAM" id="MobiDB-lite"/>
    </source>
</evidence>
<evidence type="ECO:0000256" key="9">
    <source>
        <dbReference type="ARBA" id="ARBA00022989"/>
    </source>
</evidence>
<dbReference type="GO" id="GO:0016020">
    <property type="term" value="C:membrane"/>
    <property type="evidence" value="ECO:0007669"/>
    <property type="project" value="UniProtKB-SubCell"/>
</dbReference>
<keyword evidence="10 12" id="KW-0560">Oxidoreductase</keyword>
<dbReference type="PANTHER" id="PTHR46056:SF18">
    <property type="entry name" value="LONG-CHAIN-ALCOHOL OXIDASE"/>
    <property type="match status" value="1"/>
</dbReference>
<name>A0A3Q0F3X1_VIGRR</name>
<reference evidence="19" key="2">
    <citation type="submission" date="2025-08" db="UniProtKB">
        <authorList>
            <consortium name="RefSeq"/>
        </authorList>
    </citation>
    <scope>IDENTIFICATION</scope>
    <source>
        <tissue evidence="19">Leaf</tissue>
    </source>
</reference>
<accession>A0A3Q0F3X1</accession>
<dbReference type="InterPro" id="IPR036188">
    <property type="entry name" value="FAD/NAD-bd_sf"/>
</dbReference>
<comment type="subcellular location">
    <subcellularLocation>
        <location evidence="3 12">Membrane</location>
    </subcellularLocation>
</comment>
<protein>
    <recommendedName>
        <fullName evidence="5 12">Long-chain-alcohol oxidase</fullName>
        <ecNumber evidence="5 12">1.1.3.20</ecNumber>
    </recommendedName>
</protein>
<keyword evidence="8 14" id="KW-0274">FAD</keyword>
<evidence type="ECO:0000256" key="3">
    <source>
        <dbReference type="ARBA" id="ARBA00004370"/>
    </source>
</evidence>
<dbReference type="PANTHER" id="PTHR46056">
    <property type="entry name" value="LONG-CHAIN-ALCOHOL OXIDASE"/>
    <property type="match status" value="1"/>
</dbReference>
<evidence type="ECO:0000313" key="19">
    <source>
        <dbReference type="RefSeq" id="XP_022638628.1"/>
    </source>
</evidence>
<dbReference type="InterPro" id="IPR012400">
    <property type="entry name" value="Long_Oxdase"/>
</dbReference>
<evidence type="ECO:0000256" key="1">
    <source>
        <dbReference type="ARBA" id="ARBA00000920"/>
    </source>
</evidence>
<feature type="domain" description="Glucose-methanol-choline oxidoreductase N-terminal" evidence="16">
    <location>
        <begin position="268"/>
        <end position="488"/>
    </location>
</feature>
<evidence type="ECO:0000256" key="12">
    <source>
        <dbReference type="PIRNR" id="PIRNR028937"/>
    </source>
</evidence>
<evidence type="ECO:0000256" key="13">
    <source>
        <dbReference type="PIRSR" id="PIRSR028937-1"/>
    </source>
</evidence>